<sequence>MKKLEIVKMILNAITIVLLIAILIVWLVK</sequence>
<organism evidence="2">
    <name type="scientific">Siphoviridae sp. ct0D87</name>
    <dbReference type="NCBI Taxonomy" id="2827760"/>
    <lineage>
        <taxon>Viruses</taxon>
        <taxon>Duplodnaviria</taxon>
        <taxon>Heunggongvirae</taxon>
        <taxon>Uroviricota</taxon>
        <taxon>Caudoviricetes</taxon>
    </lineage>
</organism>
<keyword evidence="1" id="KW-1133">Transmembrane helix</keyword>
<proteinExistence type="predicted"/>
<keyword evidence="1" id="KW-0472">Membrane</keyword>
<evidence type="ECO:0000256" key="1">
    <source>
        <dbReference type="SAM" id="Phobius"/>
    </source>
</evidence>
<reference evidence="2" key="1">
    <citation type="journal article" date="2021" name="Proc. Natl. Acad. Sci. U.S.A.">
        <title>A Catalog of Tens of Thousands of Viruses from Human Metagenomes Reveals Hidden Associations with Chronic Diseases.</title>
        <authorList>
            <person name="Tisza M.J."/>
            <person name="Buck C.B."/>
        </authorList>
    </citation>
    <scope>NUCLEOTIDE SEQUENCE</scope>
    <source>
        <strain evidence="2">Ct0D87</strain>
    </source>
</reference>
<evidence type="ECO:0000313" key="2">
    <source>
        <dbReference type="EMBL" id="DAF47944.1"/>
    </source>
</evidence>
<dbReference type="EMBL" id="BK032561">
    <property type="protein sequence ID" value="DAF47944.1"/>
    <property type="molecule type" value="Genomic_DNA"/>
</dbReference>
<accession>A0A8S5SAI4</accession>
<name>A0A8S5SAI4_9CAUD</name>
<protein>
    <submittedName>
        <fullName evidence="2">Uncharacterized protein</fullName>
    </submittedName>
</protein>
<keyword evidence="1" id="KW-0812">Transmembrane</keyword>
<feature type="transmembrane region" description="Helical" evidence="1">
    <location>
        <begin position="6"/>
        <end position="28"/>
    </location>
</feature>